<gene>
    <name evidence="3" type="primary">fabG_7</name>
    <name evidence="3" type="ORF">PARHAE_02251</name>
</gene>
<dbReference type="Gene3D" id="3.40.50.720">
    <property type="entry name" value="NAD(P)-binding Rossmann-like Domain"/>
    <property type="match status" value="1"/>
</dbReference>
<organism evidence="3 4">
    <name type="scientific">Paracoccus haematequi</name>
    <dbReference type="NCBI Taxonomy" id="2491866"/>
    <lineage>
        <taxon>Bacteria</taxon>
        <taxon>Pseudomonadati</taxon>
        <taxon>Pseudomonadota</taxon>
        <taxon>Alphaproteobacteria</taxon>
        <taxon>Rhodobacterales</taxon>
        <taxon>Paracoccaceae</taxon>
        <taxon>Paracoccus</taxon>
    </lineage>
</organism>
<dbReference type="Pfam" id="PF13561">
    <property type="entry name" value="adh_short_C2"/>
    <property type="match status" value="1"/>
</dbReference>
<comment type="similarity">
    <text evidence="1">Belongs to the short-chain dehydrogenases/reductases (SDR) family.</text>
</comment>
<name>A0A447INF2_9RHOB</name>
<dbReference type="PRINTS" id="PR00081">
    <property type="entry name" value="GDHRDH"/>
</dbReference>
<accession>A0A447INF2</accession>
<protein>
    <submittedName>
        <fullName evidence="3">3-oxoacyl-[acyl-carrier-protein] reductase FabG</fullName>
        <ecNumber evidence="3">1.1.1.100</ecNumber>
    </submittedName>
</protein>
<dbReference type="AlphaFoldDB" id="A0A447INF2"/>
<dbReference type="PANTHER" id="PTHR43639">
    <property type="entry name" value="OXIDOREDUCTASE, SHORT-CHAIN DEHYDROGENASE/REDUCTASE FAMILY (AFU_ORTHOLOGUE AFUA_5G02870)"/>
    <property type="match status" value="1"/>
</dbReference>
<dbReference type="EC" id="1.1.1.100" evidence="3"/>
<dbReference type="EMBL" id="UZWE01000031">
    <property type="protein sequence ID" value="VDS09062.1"/>
    <property type="molecule type" value="Genomic_DNA"/>
</dbReference>
<dbReference type="GO" id="GO:0004316">
    <property type="term" value="F:3-oxoacyl-[acyl-carrier-protein] reductase (NADPH) activity"/>
    <property type="evidence" value="ECO:0007669"/>
    <property type="project" value="UniProtKB-EC"/>
</dbReference>
<dbReference type="RefSeq" id="WP_126154721.1">
    <property type="nucleotide sequence ID" value="NZ_UZWE01000031.1"/>
</dbReference>
<evidence type="ECO:0000256" key="2">
    <source>
        <dbReference type="ARBA" id="ARBA00023002"/>
    </source>
</evidence>
<evidence type="ECO:0000313" key="3">
    <source>
        <dbReference type="EMBL" id="VDS09062.1"/>
    </source>
</evidence>
<dbReference type="OrthoDB" id="9790146at2"/>
<proteinExistence type="inferred from homology"/>
<keyword evidence="4" id="KW-1185">Reference proteome</keyword>
<dbReference type="PANTHER" id="PTHR43639:SF1">
    <property type="entry name" value="SHORT-CHAIN DEHYDROGENASE_REDUCTASE FAMILY PROTEIN"/>
    <property type="match status" value="1"/>
</dbReference>
<dbReference type="SUPFAM" id="SSF51735">
    <property type="entry name" value="NAD(P)-binding Rossmann-fold domains"/>
    <property type="match status" value="1"/>
</dbReference>
<dbReference type="CDD" id="cd05233">
    <property type="entry name" value="SDR_c"/>
    <property type="match status" value="1"/>
</dbReference>
<dbReference type="Proteomes" id="UP000270743">
    <property type="component" value="Unassembled WGS sequence"/>
</dbReference>
<dbReference type="InterPro" id="IPR002347">
    <property type="entry name" value="SDR_fam"/>
</dbReference>
<reference evidence="3 4" key="1">
    <citation type="submission" date="2018-12" db="EMBL/GenBank/DDBJ databases">
        <authorList>
            <person name="Criscuolo A."/>
        </authorList>
    </citation>
    <scope>NUCLEOTIDE SEQUENCE [LARGE SCALE GENOMIC DNA]</scope>
    <source>
        <strain evidence="3">ACIP1116241</strain>
    </source>
</reference>
<dbReference type="InterPro" id="IPR036291">
    <property type="entry name" value="NAD(P)-bd_dom_sf"/>
</dbReference>
<keyword evidence="2 3" id="KW-0560">Oxidoreductase</keyword>
<evidence type="ECO:0000256" key="1">
    <source>
        <dbReference type="ARBA" id="ARBA00006484"/>
    </source>
</evidence>
<evidence type="ECO:0000313" key="4">
    <source>
        <dbReference type="Proteomes" id="UP000270743"/>
    </source>
</evidence>
<sequence length="268" mass="28676">MSLSIQGKTAIVTGAGRGIGLAVARHFVERGAHVMFADTDEAALAEAMSDYDERDPHVRGFSGRMSEKLATANLLSATLDAFDRVDILVNAHRLVKASDPLDTDLDVLEQLLRQNMMAGLRMTQIVAKRMIKQAEADPETGAAGAIVNISTLAALHPVPTMLGYSIAYAAQEQATRGMALALAPHRIRVNGVRFGSVMSHELKDSLRDKPDLRSKIVAATPMGRIAAADELVDTVLYLASEASRFVTGQIVTVDGGRSLSDRVAVQTV</sequence>